<dbReference type="EMBL" id="BMED01000002">
    <property type="protein sequence ID" value="GGC78138.1"/>
    <property type="molecule type" value="Genomic_DNA"/>
</dbReference>
<protein>
    <recommendedName>
        <fullName evidence="10">Methyl-accepting chemotaxis protein</fullName>
    </recommendedName>
</protein>
<dbReference type="AlphaFoldDB" id="A0A916UM49"/>
<dbReference type="GO" id="GO:0007165">
    <property type="term" value="P:signal transduction"/>
    <property type="evidence" value="ECO:0007669"/>
    <property type="project" value="UniProtKB-KW"/>
</dbReference>
<evidence type="ECO:0000313" key="9">
    <source>
        <dbReference type="Proteomes" id="UP000637423"/>
    </source>
</evidence>
<accession>A0A916UM49</accession>
<dbReference type="GO" id="GO:0004888">
    <property type="term" value="F:transmembrane signaling receptor activity"/>
    <property type="evidence" value="ECO:0007669"/>
    <property type="project" value="TreeGrafter"/>
</dbReference>
<proteinExistence type="inferred from homology"/>
<dbReference type="SMART" id="SM00304">
    <property type="entry name" value="HAMP"/>
    <property type="match status" value="1"/>
</dbReference>
<feature type="transmembrane region" description="Helical" evidence="5">
    <location>
        <begin position="162"/>
        <end position="182"/>
    </location>
</feature>
<dbReference type="Proteomes" id="UP000637423">
    <property type="component" value="Unassembled WGS sequence"/>
</dbReference>
<comment type="caution">
    <text evidence="8">The sequence shown here is derived from an EMBL/GenBank/DDBJ whole genome shotgun (WGS) entry which is preliminary data.</text>
</comment>
<gene>
    <name evidence="8" type="ORF">GCM10011396_26680</name>
</gene>
<evidence type="ECO:0008006" key="10">
    <source>
        <dbReference type="Google" id="ProtNLM"/>
    </source>
</evidence>
<dbReference type="SUPFAM" id="SSF103190">
    <property type="entry name" value="Sensory domain-like"/>
    <property type="match status" value="1"/>
</dbReference>
<evidence type="ECO:0000256" key="2">
    <source>
        <dbReference type="ARBA" id="ARBA00022481"/>
    </source>
</evidence>
<dbReference type="PANTHER" id="PTHR43531:SF14">
    <property type="entry name" value="METHYL-ACCEPTING CHEMOTAXIS PROTEIN I-RELATED"/>
    <property type="match status" value="1"/>
</dbReference>
<keyword evidence="5" id="KW-0472">Membrane</keyword>
<evidence type="ECO:0000256" key="4">
    <source>
        <dbReference type="PROSITE-ProRule" id="PRU00284"/>
    </source>
</evidence>
<evidence type="ECO:0000259" key="7">
    <source>
        <dbReference type="PROSITE" id="PS50885"/>
    </source>
</evidence>
<feature type="domain" description="Methyl-accepting transducer" evidence="6">
    <location>
        <begin position="281"/>
        <end position="510"/>
    </location>
</feature>
<dbReference type="CDD" id="cd06225">
    <property type="entry name" value="HAMP"/>
    <property type="match status" value="1"/>
</dbReference>
<reference evidence="8" key="2">
    <citation type="submission" date="2020-09" db="EMBL/GenBank/DDBJ databases">
        <authorList>
            <person name="Sun Q."/>
            <person name="Zhou Y."/>
        </authorList>
    </citation>
    <scope>NUCLEOTIDE SEQUENCE</scope>
    <source>
        <strain evidence="8">CGMCC 1.10998</strain>
    </source>
</reference>
<keyword evidence="4" id="KW-0807">Transducer</keyword>
<evidence type="ECO:0000313" key="8">
    <source>
        <dbReference type="EMBL" id="GGC78138.1"/>
    </source>
</evidence>
<dbReference type="PROSITE" id="PS50111">
    <property type="entry name" value="CHEMOTAXIS_TRANSDUC_2"/>
    <property type="match status" value="1"/>
</dbReference>
<dbReference type="InterPro" id="IPR033462">
    <property type="entry name" value="Cache_3-Cache_2"/>
</dbReference>
<dbReference type="CDD" id="cd11386">
    <property type="entry name" value="MCP_signal"/>
    <property type="match status" value="1"/>
</dbReference>
<feature type="transmembrane region" description="Helical" evidence="5">
    <location>
        <begin position="202"/>
        <end position="222"/>
    </location>
</feature>
<dbReference type="InterPro" id="IPR004089">
    <property type="entry name" value="MCPsignal_dom"/>
</dbReference>
<comment type="subcellular location">
    <subcellularLocation>
        <location evidence="1">Membrane</location>
    </subcellularLocation>
</comment>
<evidence type="ECO:0000259" key="6">
    <source>
        <dbReference type="PROSITE" id="PS50111"/>
    </source>
</evidence>
<dbReference type="FunFam" id="1.10.287.950:FF:000001">
    <property type="entry name" value="Methyl-accepting chemotaxis sensory transducer"/>
    <property type="match status" value="1"/>
</dbReference>
<evidence type="ECO:0000256" key="3">
    <source>
        <dbReference type="ARBA" id="ARBA00029447"/>
    </source>
</evidence>
<dbReference type="PANTHER" id="PTHR43531">
    <property type="entry name" value="PROTEIN ICFG"/>
    <property type="match status" value="1"/>
</dbReference>
<dbReference type="SMART" id="SM00283">
    <property type="entry name" value="MA"/>
    <property type="match status" value="1"/>
</dbReference>
<dbReference type="Pfam" id="PF00015">
    <property type="entry name" value="MCPsignal"/>
    <property type="match status" value="1"/>
</dbReference>
<name>A0A916UM49_9BURK</name>
<dbReference type="GO" id="GO:0005886">
    <property type="term" value="C:plasma membrane"/>
    <property type="evidence" value="ECO:0007669"/>
    <property type="project" value="TreeGrafter"/>
</dbReference>
<keyword evidence="5" id="KW-0812">Transmembrane</keyword>
<dbReference type="Pfam" id="PF00672">
    <property type="entry name" value="HAMP"/>
    <property type="match status" value="1"/>
</dbReference>
<keyword evidence="2" id="KW-0488">Methylation</keyword>
<dbReference type="InterPro" id="IPR003660">
    <property type="entry name" value="HAMP_dom"/>
</dbReference>
<dbReference type="SUPFAM" id="SSF58104">
    <property type="entry name" value="Methyl-accepting chemotaxis protein (MCP) signaling domain"/>
    <property type="match status" value="1"/>
</dbReference>
<evidence type="ECO:0000256" key="1">
    <source>
        <dbReference type="ARBA" id="ARBA00004370"/>
    </source>
</evidence>
<keyword evidence="9" id="KW-1185">Reference proteome</keyword>
<dbReference type="InterPro" id="IPR029151">
    <property type="entry name" value="Sensor-like_sf"/>
</dbReference>
<dbReference type="Gene3D" id="1.10.287.950">
    <property type="entry name" value="Methyl-accepting chemotaxis protein"/>
    <property type="match status" value="1"/>
</dbReference>
<sequence length="530" mass="55846">MNKLFSQKRRLAHFASRFRDSITGSITLDASQLIDVAGRLTPVLWHGSSAINMDFSLVDSYARQTGLAATVFVKDGSDFIRISTSIKKENGDRAIGTPLDRAHPGYKRLIAGESYIGYATLFGIQYITRYDPIKDGSGRIIGVLFVGINVSDQAQMGISTKVALLVFGLSSLLLIAIVWSLGAAMQDLAPQRAVDIAGLRSMGMAGGLVAIAVLCFVLNMLIQRMVSHPLRDAMKGAQKLAAGDLTMLLHIGRRDEIGQLMQSINGIGTGLAGVVGSVRAGTDQLATVTSEIASGNADLSSRTESQASSLEQTVSSMEQLTSTVKQNESNAQRASQLVASASQVATQGRQVVSQVVDMMGNIQQSSRKIGDIIGTIEGIAFQTNILALNAAVEAARAGEQGRGFAVVASEVRNLAQRSAGAAKEIKSLIDDSVGQVAAGNQLVEHAGKTMGDIVVSVQNVADIMSQITVAGREQSEGIGEINLAISHIDEMTQQNAALVEQAAAAAASLHEQAEKLSQVVSVFKLAQAGR</sequence>
<keyword evidence="5" id="KW-1133">Transmembrane helix</keyword>
<dbReference type="GO" id="GO:0006935">
    <property type="term" value="P:chemotaxis"/>
    <property type="evidence" value="ECO:0007669"/>
    <property type="project" value="TreeGrafter"/>
</dbReference>
<reference evidence="8" key="1">
    <citation type="journal article" date="2014" name="Int. J. Syst. Evol. Microbiol.">
        <title>Complete genome sequence of Corynebacterium casei LMG S-19264T (=DSM 44701T), isolated from a smear-ripened cheese.</title>
        <authorList>
            <consortium name="US DOE Joint Genome Institute (JGI-PGF)"/>
            <person name="Walter F."/>
            <person name="Albersmeier A."/>
            <person name="Kalinowski J."/>
            <person name="Ruckert C."/>
        </authorList>
    </citation>
    <scope>NUCLEOTIDE SEQUENCE</scope>
    <source>
        <strain evidence="8">CGMCC 1.10998</strain>
    </source>
</reference>
<dbReference type="InterPro" id="IPR051310">
    <property type="entry name" value="MCP_chemotaxis"/>
</dbReference>
<dbReference type="RefSeq" id="WP_371874536.1">
    <property type="nucleotide sequence ID" value="NZ_BMED01000002.1"/>
</dbReference>
<dbReference type="PROSITE" id="PS50885">
    <property type="entry name" value="HAMP"/>
    <property type="match status" value="1"/>
</dbReference>
<organism evidence="8 9">
    <name type="scientific">Undibacterium terreum</name>
    <dbReference type="NCBI Taxonomy" id="1224302"/>
    <lineage>
        <taxon>Bacteria</taxon>
        <taxon>Pseudomonadati</taxon>
        <taxon>Pseudomonadota</taxon>
        <taxon>Betaproteobacteria</taxon>
        <taxon>Burkholderiales</taxon>
        <taxon>Oxalobacteraceae</taxon>
        <taxon>Undibacterium</taxon>
    </lineage>
</organism>
<dbReference type="Pfam" id="PF17201">
    <property type="entry name" value="Cache_3-Cache_2"/>
    <property type="match status" value="1"/>
</dbReference>
<comment type="similarity">
    <text evidence="3">Belongs to the methyl-accepting chemotaxis (MCP) protein family.</text>
</comment>
<evidence type="ECO:0000256" key="5">
    <source>
        <dbReference type="SAM" id="Phobius"/>
    </source>
</evidence>
<feature type="domain" description="HAMP" evidence="7">
    <location>
        <begin position="224"/>
        <end position="276"/>
    </location>
</feature>